<dbReference type="Gene3D" id="3.40.50.11060">
    <property type="entry name" value="GTPase HflX, N-terminal domain"/>
    <property type="match status" value="1"/>
</dbReference>
<dbReference type="InterPro" id="IPR032305">
    <property type="entry name" value="GTP-bd_M"/>
</dbReference>
<comment type="function">
    <text evidence="5">GTPase that associates with the 50S ribosomal subunit and may have a role during protein synthesis or ribosome biogenesis.</text>
</comment>
<proteinExistence type="inferred from homology"/>
<dbReference type="HAMAP" id="MF_00900">
    <property type="entry name" value="GTPase_HflX"/>
    <property type="match status" value="1"/>
</dbReference>
<evidence type="ECO:0000256" key="3">
    <source>
        <dbReference type="ARBA" id="ARBA00022842"/>
    </source>
</evidence>
<keyword evidence="2 5" id="KW-0547">Nucleotide-binding</keyword>
<comment type="similarity">
    <text evidence="5">Belongs to the TRAFAC class OBG-HflX-like GTPase superfamily. HflX GTPase family.</text>
</comment>
<evidence type="ECO:0000256" key="1">
    <source>
        <dbReference type="ARBA" id="ARBA00022723"/>
    </source>
</evidence>
<dbReference type="InterPro" id="IPR030394">
    <property type="entry name" value="G_HFLX_dom"/>
</dbReference>
<dbReference type="InterPro" id="IPR006073">
    <property type="entry name" value="GTP-bd"/>
</dbReference>
<sequence length="423" mass="47190">MVQKRERVLLAGVVMGRTAQEEAEESLEELASLTETAGGEVVTSVLQERRKIDPATFVGKGKAGQIADLCGEEDIDLVIFDDDLSPAQAKNLEKITGRRVIDRSQLILDIFALGARTSVAKTQVELAQIEYTLPRLRQMWEHLSRTGGGIGTRGPGETQLEVDRRRVRRRIFTLKKMLKKFEQDRGVRTSRRKNFVRASLVGYTNAGKSTLFNELTKAGVATGDRLFETLDATTRVLRLPLKETVLLSDTVGFIRKIPHDLVASFHATLECVVEADLVIHVADLSHHDYEGQIDTVRAVMEEIGAAGKHEILILNKVDRVEDEDMLKLALRRHQDAIPVSAFHGWGADAVKERLLAFAHDRKDEVMVLLPPEDGKTMSYLHKYGTVLSQELVDGKMAVRVKMERRYLKPVEASIQALPAGGEE</sequence>
<dbReference type="Pfam" id="PF01926">
    <property type="entry name" value="MMR_HSR1"/>
    <property type="match status" value="1"/>
</dbReference>
<dbReference type="Pfam" id="PF13167">
    <property type="entry name" value="GTP-bdg_N"/>
    <property type="match status" value="1"/>
</dbReference>
<dbReference type="PRINTS" id="PR00326">
    <property type="entry name" value="GTP1OBG"/>
</dbReference>
<dbReference type="NCBIfam" id="TIGR03156">
    <property type="entry name" value="GTP_HflX"/>
    <property type="match status" value="1"/>
</dbReference>
<feature type="domain" description="Hflx-type G" evidence="6">
    <location>
        <begin position="196"/>
        <end position="362"/>
    </location>
</feature>
<dbReference type="Proteomes" id="UP001594288">
    <property type="component" value="Unassembled WGS sequence"/>
</dbReference>
<dbReference type="SUPFAM" id="SSF52540">
    <property type="entry name" value="P-loop containing nucleoside triphosphate hydrolases"/>
    <property type="match status" value="1"/>
</dbReference>
<dbReference type="PANTHER" id="PTHR10229:SF0">
    <property type="entry name" value="GTP-BINDING PROTEIN 6-RELATED"/>
    <property type="match status" value="1"/>
</dbReference>
<keyword evidence="1" id="KW-0479">Metal-binding</keyword>
<reference evidence="7 8" key="1">
    <citation type="submission" date="2024-09" db="EMBL/GenBank/DDBJ databases">
        <authorList>
            <person name="D'Angelo T."/>
        </authorList>
    </citation>
    <scope>NUCLEOTIDE SEQUENCE [LARGE SCALE GENOMIC DNA]</scope>
    <source>
        <strain evidence="7">SAG AM-311-F02</strain>
    </source>
</reference>
<dbReference type="InterPro" id="IPR042108">
    <property type="entry name" value="GTPase_HflX_N_sf"/>
</dbReference>
<dbReference type="PANTHER" id="PTHR10229">
    <property type="entry name" value="GTP-BINDING PROTEIN HFLX"/>
    <property type="match status" value="1"/>
</dbReference>
<dbReference type="Gene3D" id="6.10.250.2860">
    <property type="match status" value="1"/>
</dbReference>
<evidence type="ECO:0000256" key="2">
    <source>
        <dbReference type="ARBA" id="ARBA00022741"/>
    </source>
</evidence>
<evidence type="ECO:0000256" key="4">
    <source>
        <dbReference type="ARBA" id="ARBA00023134"/>
    </source>
</evidence>
<evidence type="ECO:0000313" key="8">
    <source>
        <dbReference type="Proteomes" id="UP001594288"/>
    </source>
</evidence>
<dbReference type="EMBL" id="JBHPEI010000020">
    <property type="protein sequence ID" value="MFC1799668.1"/>
    <property type="molecule type" value="Genomic_DNA"/>
</dbReference>
<accession>A0ABV6YNM3</accession>
<keyword evidence="4 5" id="KW-0342">GTP-binding</keyword>
<dbReference type="Gene3D" id="3.40.50.300">
    <property type="entry name" value="P-loop containing nucleotide triphosphate hydrolases"/>
    <property type="match status" value="1"/>
</dbReference>
<comment type="subcellular location">
    <subcellularLocation>
        <location evidence="5">Cytoplasm</location>
    </subcellularLocation>
    <text evidence="5">May associate with membranes.</text>
</comment>
<comment type="subunit">
    <text evidence="5">Monomer. Associates with the 50S ribosomal subunit.</text>
</comment>
<keyword evidence="5" id="KW-0963">Cytoplasm</keyword>
<name>A0ABV6YNM3_UNCEI</name>
<dbReference type="Pfam" id="PF16360">
    <property type="entry name" value="GTP-bdg_M"/>
    <property type="match status" value="1"/>
</dbReference>
<evidence type="ECO:0000313" key="7">
    <source>
        <dbReference type="EMBL" id="MFC1799668.1"/>
    </source>
</evidence>
<evidence type="ECO:0000256" key="5">
    <source>
        <dbReference type="HAMAP-Rule" id="MF_00900"/>
    </source>
</evidence>
<dbReference type="CDD" id="cd01878">
    <property type="entry name" value="HflX"/>
    <property type="match status" value="1"/>
</dbReference>
<dbReference type="InterPro" id="IPR027417">
    <property type="entry name" value="P-loop_NTPase"/>
</dbReference>
<dbReference type="PROSITE" id="PS51705">
    <property type="entry name" value="G_HFLX"/>
    <property type="match status" value="1"/>
</dbReference>
<evidence type="ECO:0000259" key="6">
    <source>
        <dbReference type="PROSITE" id="PS51705"/>
    </source>
</evidence>
<protein>
    <recommendedName>
        <fullName evidence="5">GTPase HflX</fullName>
    </recommendedName>
    <alternativeName>
        <fullName evidence="5">GTP-binding protein HflX</fullName>
    </alternativeName>
</protein>
<dbReference type="InterPro" id="IPR025121">
    <property type="entry name" value="GTPase_HflX_N"/>
</dbReference>
<dbReference type="InterPro" id="IPR016496">
    <property type="entry name" value="GTPase_HflX"/>
</dbReference>
<gene>
    <name evidence="5 7" type="primary">hflX</name>
    <name evidence="7" type="ORF">ACFL2Z_01995</name>
</gene>
<organism evidence="7 8">
    <name type="scientific">Eiseniibacteriota bacterium</name>
    <dbReference type="NCBI Taxonomy" id="2212470"/>
    <lineage>
        <taxon>Bacteria</taxon>
        <taxon>Candidatus Eiseniibacteriota</taxon>
    </lineage>
</organism>
<dbReference type="PIRSF" id="PIRSF006809">
    <property type="entry name" value="GTP-binding_hflX_prd"/>
    <property type="match status" value="1"/>
</dbReference>
<keyword evidence="8" id="KW-1185">Reference proteome</keyword>
<keyword evidence="3" id="KW-0460">Magnesium</keyword>
<comment type="caution">
    <text evidence="7">The sequence shown here is derived from an EMBL/GenBank/DDBJ whole genome shotgun (WGS) entry which is preliminary data.</text>
</comment>